<keyword evidence="3" id="KW-0067">ATP-binding</keyword>
<dbReference type="GeneID" id="8385276"/>
<dbReference type="RefSeq" id="WP_015790690.1">
    <property type="nucleotide sequence ID" value="NC_013158.1"/>
</dbReference>
<dbReference type="PROSITE" id="PS50893">
    <property type="entry name" value="ABC_TRANSPORTER_2"/>
    <property type="match status" value="1"/>
</dbReference>
<dbReference type="KEGG" id="hut:Huta_2967"/>
<dbReference type="GO" id="GO:0016887">
    <property type="term" value="F:ATP hydrolysis activity"/>
    <property type="evidence" value="ECO:0007669"/>
    <property type="project" value="InterPro"/>
</dbReference>
<sequence length="266" mass="27390">MTGDDSRNGKEVADAQTADDEAASGDSVLTLEAVRQSFGDVSVLEGVSLDVRAESVTCLLGPNGSGKSTLLSIAAGLRTPDEGTVTGEIDAARDVGYLPQRPAFRPHFTVAETIGFYGSLVPTPIDEAATLERVGLAAVADRRVEHLSGGMVRLLGLAQATVGSPPVVVLDEPASGLDPQIRHRIADVIADLAADGAAVLMATHDLDAAERIADQVRILDDGEFVAGGSPSEIQSETAAESLGGAIDALIDREDAIGVRAGTGDRR</sequence>
<dbReference type="PANTHER" id="PTHR42939:SF1">
    <property type="entry name" value="ABC TRANSPORTER ATP-BINDING PROTEIN ALBC-RELATED"/>
    <property type="match status" value="1"/>
</dbReference>
<evidence type="ECO:0000256" key="2">
    <source>
        <dbReference type="ARBA" id="ARBA00022741"/>
    </source>
</evidence>
<evidence type="ECO:0000313" key="7">
    <source>
        <dbReference type="Proteomes" id="UP000002071"/>
    </source>
</evidence>
<organism evidence="6 7">
    <name type="scientific">Halorhabdus utahensis (strain DSM 12940 / JCM 11049 / AX-2)</name>
    <dbReference type="NCBI Taxonomy" id="519442"/>
    <lineage>
        <taxon>Archaea</taxon>
        <taxon>Methanobacteriati</taxon>
        <taxon>Methanobacteriota</taxon>
        <taxon>Stenosarchaea group</taxon>
        <taxon>Halobacteria</taxon>
        <taxon>Halobacteriales</taxon>
        <taxon>Haloarculaceae</taxon>
        <taxon>Halorhabdus</taxon>
    </lineage>
</organism>
<reference evidence="6 7" key="1">
    <citation type="journal article" date="2009" name="Stand. Genomic Sci.">
        <title>Complete genome sequence of Halorhabdus utahensis type strain (AX-2).</title>
        <authorList>
            <person name="Anderson I."/>
            <person name="Tindall B.J."/>
            <person name="Pomrenke H."/>
            <person name="Goker M."/>
            <person name="Lapidus A."/>
            <person name="Nolan M."/>
            <person name="Copeland A."/>
            <person name="Glavina Del Rio T."/>
            <person name="Chen F."/>
            <person name="Tice H."/>
            <person name="Cheng J.F."/>
            <person name="Lucas S."/>
            <person name="Chertkov O."/>
            <person name="Bruce D."/>
            <person name="Brettin T."/>
            <person name="Detter J.C."/>
            <person name="Han C."/>
            <person name="Goodwin L."/>
            <person name="Land M."/>
            <person name="Hauser L."/>
            <person name="Chang Y.J."/>
            <person name="Jeffries C.D."/>
            <person name="Pitluck S."/>
            <person name="Pati A."/>
            <person name="Mavromatis K."/>
            <person name="Ivanova N."/>
            <person name="Ovchinnikova G."/>
            <person name="Chen A."/>
            <person name="Palaniappan K."/>
            <person name="Chain P."/>
            <person name="Rohde M."/>
            <person name="Bristow J."/>
            <person name="Eisen J.A."/>
            <person name="Markowitz V."/>
            <person name="Hugenholtz P."/>
            <person name="Kyrpides N.C."/>
            <person name="Klenk H.P."/>
        </authorList>
    </citation>
    <scope>NUCLEOTIDE SEQUENCE [LARGE SCALE GENOMIC DNA]</scope>
    <source>
        <strain evidence="7">DSM 12940 / JCM 11049 / AX-2</strain>
    </source>
</reference>
<proteinExistence type="predicted"/>
<dbReference type="Proteomes" id="UP000002071">
    <property type="component" value="Chromosome"/>
</dbReference>
<dbReference type="EMBL" id="CP001687">
    <property type="protein sequence ID" value="ACV13128.1"/>
    <property type="molecule type" value="Genomic_DNA"/>
</dbReference>
<feature type="domain" description="ABC transporter" evidence="5">
    <location>
        <begin position="29"/>
        <end position="246"/>
    </location>
</feature>
<feature type="compositionally biased region" description="Basic and acidic residues" evidence="4">
    <location>
        <begin position="1"/>
        <end position="13"/>
    </location>
</feature>
<dbReference type="InterPro" id="IPR003439">
    <property type="entry name" value="ABC_transporter-like_ATP-bd"/>
</dbReference>
<dbReference type="InterPro" id="IPR051782">
    <property type="entry name" value="ABC_Transporter_VariousFunc"/>
</dbReference>
<dbReference type="CDD" id="cd03230">
    <property type="entry name" value="ABC_DR_subfamily_A"/>
    <property type="match status" value="1"/>
</dbReference>
<accession>C7NSL2</accession>
<dbReference type="InterPro" id="IPR027417">
    <property type="entry name" value="P-loop_NTPase"/>
</dbReference>
<evidence type="ECO:0000259" key="5">
    <source>
        <dbReference type="PROSITE" id="PS50893"/>
    </source>
</evidence>
<keyword evidence="2" id="KW-0547">Nucleotide-binding</keyword>
<name>C7NSL2_HALUD</name>
<dbReference type="SMART" id="SM00382">
    <property type="entry name" value="AAA"/>
    <property type="match status" value="1"/>
</dbReference>
<dbReference type="eggNOG" id="arCOG00194">
    <property type="taxonomic scope" value="Archaea"/>
</dbReference>
<dbReference type="GO" id="GO:0005524">
    <property type="term" value="F:ATP binding"/>
    <property type="evidence" value="ECO:0007669"/>
    <property type="project" value="UniProtKB-KW"/>
</dbReference>
<keyword evidence="1" id="KW-0813">Transport</keyword>
<evidence type="ECO:0000256" key="1">
    <source>
        <dbReference type="ARBA" id="ARBA00022448"/>
    </source>
</evidence>
<evidence type="ECO:0000256" key="3">
    <source>
        <dbReference type="ARBA" id="ARBA00022840"/>
    </source>
</evidence>
<dbReference type="InterPro" id="IPR003593">
    <property type="entry name" value="AAA+_ATPase"/>
</dbReference>
<dbReference type="Pfam" id="PF00005">
    <property type="entry name" value="ABC_tran"/>
    <property type="match status" value="1"/>
</dbReference>
<feature type="region of interest" description="Disordered" evidence="4">
    <location>
        <begin position="1"/>
        <end position="24"/>
    </location>
</feature>
<evidence type="ECO:0000256" key="4">
    <source>
        <dbReference type="SAM" id="MobiDB-lite"/>
    </source>
</evidence>
<evidence type="ECO:0000313" key="6">
    <source>
        <dbReference type="EMBL" id="ACV13128.1"/>
    </source>
</evidence>
<keyword evidence="7" id="KW-1185">Reference proteome</keyword>
<dbReference type="STRING" id="519442.Huta_2967"/>
<gene>
    <name evidence="6" type="ordered locus">Huta_2967</name>
</gene>
<dbReference type="PANTHER" id="PTHR42939">
    <property type="entry name" value="ABC TRANSPORTER ATP-BINDING PROTEIN ALBC-RELATED"/>
    <property type="match status" value="1"/>
</dbReference>
<dbReference type="OrthoDB" id="40048at2157"/>
<dbReference type="SUPFAM" id="SSF52540">
    <property type="entry name" value="P-loop containing nucleoside triphosphate hydrolases"/>
    <property type="match status" value="1"/>
</dbReference>
<protein>
    <submittedName>
        <fullName evidence="6">ABC transporter related</fullName>
    </submittedName>
</protein>
<dbReference type="AlphaFoldDB" id="C7NSL2"/>
<dbReference type="Gene3D" id="3.40.50.300">
    <property type="entry name" value="P-loop containing nucleotide triphosphate hydrolases"/>
    <property type="match status" value="1"/>
</dbReference>
<dbReference type="HOGENOM" id="CLU_000604_1_2_2"/>